<reference evidence="2 3" key="1">
    <citation type="submission" date="2014-06" db="EMBL/GenBank/DDBJ databases">
        <title>Draft genome sequence of Paenibacillus sp. MSt1.</title>
        <authorList>
            <person name="Aw Y.K."/>
            <person name="Ong K.S."/>
            <person name="Gan H.M."/>
            <person name="Lee S.M."/>
        </authorList>
    </citation>
    <scope>NUCLEOTIDE SEQUENCE [LARGE SCALE GENOMIC DNA]</scope>
    <source>
        <strain evidence="2 3">MSt1</strain>
    </source>
</reference>
<evidence type="ECO:0000313" key="3">
    <source>
        <dbReference type="Proteomes" id="UP000028123"/>
    </source>
</evidence>
<accession>A0A081P4C1</accession>
<dbReference type="Proteomes" id="UP000028123">
    <property type="component" value="Unassembled WGS sequence"/>
</dbReference>
<evidence type="ECO:0000259" key="1">
    <source>
        <dbReference type="Pfam" id="PF04397"/>
    </source>
</evidence>
<sequence>MPLFCLDDKGKNCWIDGLDILYIDLYKRKKLRFHLLNGVYVFQFDGSLETCVRMFSPFGFEELDSKNLVNINKIKYIDDKLRIAYFDNNLHTTISFRNMYKVEHLPKKE</sequence>
<organism evidence="2 3">
    <name type="scientific">Paenibacillus tyrfis</name>
    <dbReference type="NCBI Taxonomy" id="1501230"/>
    <lineage>
        <taxon>Bacteria</taxon>
        <taxon>Bacillati</taxon>
        <taxon>Bacillota</taxon>
        <taxon>Bacilli</taxon>
        <taxon>Bacillales</taxon>
        <taxon>Paenibacillaceae</taxon>
        <taxon>Paenibacillus</taxon>
    </lineage>
</organism>
<feature type="domain" description="HTH LytTR-type" evidence="1">
    <location>
        <begin position="19"/>
        <end position="102"/>
    </location>
</feature>
<comment type="caution">
    <text evidence="2">The sequence shown here is derived from an EMBL/GenBank/DDBJ whole genome shotgun (WGS) entry which is preliminary data.</text>
</comment>
<dbReference type="GO" id="GO:0003677">
    <property type="term" value="F:DNA binding"/>
    <property type="evidence" value="ECO:0007669"/>
    <property type="project" value="InterPro"/>
</dbReference>
<dbReference type="Pfam" id="PF04397">
    <property type="entry name" value="LytTR"/>
    <property type="match status" value="1"/>
</dbReference>
<name>A0A081P4C1_9BACL</name>
<proteinExistence type="predicted"/>
<dbReference type="EMBL" id="JNVM01000010">
    <property type="protein sequence ID" value="KEQ25544.1"/>
    <property type="molecule type" value="Genomic_DNA"/>
</dbReference>
<keyword evidence="3" id="KW-1185">Reference proteome</keyword>
<dbReference type="Gene3D" id="2.40.50.1020">
    <property type="entry name" value="LytTr DNA-binding domain"/>
    <property type="match status" value="1"/>
</dbReference>
<evidence type="ECO:0000313" key="2">
    <source>
        <dbReference type="EMBL" id="KEQ25544.1"/>
    </source>
</evidence>
<dbReference type="RefSeq" id="WP_036681774.1">
    <property type="nucleotide sequence ID" value="NZ_JNVM01000010.1"/>
</dbReference>
<dbReference type="AlphaFoldDB" id="A0A081P4C1"/>
<dbReference type="InterPro" id="IPR007492">
    <property type="entry name" value="LytTR_DNA-bd_dom"/>
</dbReference>
<protein>
    <recommendedName>
        <fullName evidence="1">HTH LytTR-type domain-containing protein</fullName>
    </recommendedName>
</protein>
<gene>
    <name evidence="2" type="ORF">ET33_02140</name>
</gene>